<accession>A0ABV3M7M2</accession>
<dbReference type="RefSeq" id="WP_350627190.1">
    <property type="nucleotide sequence ID" value="NZ_JBEYRS010000032.1"/>
</dbReference>
<comment type="caution">
    <text evidence="1">The sequence shown here is derived from an EMBL/GenBank/DDBJ whole genome shotgun (WGS) entry which is preliminary data.</text>
</comment>
<organism evidence="1 2">
    <name type="scientific">Streptomyces huasconensis</name>
    <dbReference type="NCBI Taxonomy" id="1854574"/>
    <lineage>
        <taxon>Bacteria</taxon>
        <taxon>Bacillati</taxon>
        <taxon>Actinomycetota</taxon>
        <taxon>Actinomycetes</taxon>
        <taxon>Kitasatosporales</taxon>
        <taxon>Streptomycetaceae</taxon>
        <taxon>Streptomyces</taxon>
    </lineage>
</organism>
<keyword evidence="2" id="KW-1185">Reference proteome</keyword>
<sequence>MRKEGIALTKEKLQVYIDIEHRDALEELKTYLPVEETINDSALMRFIIIDLLNRIRKEELFEKKILDSLSVLTVMTNAKLEQDHTQIPDLFSSNVYQEAVSMSKKTVRNENYRFKNKKKNQTNQETKGNNIVQEDTKKGLSFNEIVAQYLPKNY</sequence>
<dbReference type="EMBL" id="JBEYRS010000032">
    <property type="protein sequence ID" value="MEW2367718.1"/>
    <property type="molecule type" value="Genomic_DNA"/>
</dbReference>
<name>A0ABV3M7M2_9ACTN</name>
<protein>
    <submittedName>
        <fullName evidence="1">Uncharacterized protein</fullName>
    </submittedName>
</protein>
<gene>
    <name evidence="1" type="ORF">AB0887_38085</name>
</gene>
<evidence type="ECO:0000313" key="1">
    <source>
        <dbReference type="EMBL" id="MEW2367718.1"/>
    </source>
</evidence>
<reference evidence="1 2" key="1">
    <citation type="submission" date="2024-06" db="EMBL/GenBank/DDBJ databases">
        <title>The Natural Products Discovery Center: Release of the First 8490 Sequenced Strains for Exploring Actinobacteria Biosynthetic Diversity.</title>
        <authorList>
            <person name="Kalkreuter E."/>
            <person name="Kautsar S.A."/>
            <person name="Yang D."/>
            <person name="Bader C.D."/>
            <person name="Teijaro C.N."/>
            <person name="Fluegel L."/>
            <person name="Davis C.M."/>
            <person name="Simpson J.R."/>
            <person name="Lauterbach L."/>
            <person name="Steele A.D."/>
            <person name="Gui C."/>
            <person name="Meng S."/>
            <person name="Li G."/>
            <person name="Viehrig K."/>
            <person name="Ye F."/>
            <person name="Su P."/>
            <person name="Kiefer A.F."/>
            <person name="Nichols A."/>
            <person name="Cepeda A.J."/>
            <person name="Yan W."/>
            <person name="Fan B."/>
            <person name="Jiang Y."/>
            <person name="Adhikari A."/>
            <person name="Zheng C.-J."/>
            <person name="Schuster L."/>
            <person name="Cowan T.M."/>
            <person name="Smanski M.J."/>
            <person name="Chevrette M.G."/>
            <person name="De Carvalho L.P.S."/>
            <person name="Shen B."/>
        </authorList>
    </citation>
    <scope>NUCLEOTIDE SEQUENCE [LARGE SCALE GENOMIC DNA]</scope>
    <source>
        <strain evidence="1 2">NPDC047833</strain>
    </source>
</reference>
<evidence type="ECO:0000313" key="2">
    <source>
        <dbReference type="Proteomes" id="UP001553843"/>
    </source>
</evidence>
<proteinExistence type="predicted"/>
<dbReference type="Proteomes" id="UP001553843">
    <property type="component" value="Unassembled WGS sequence"/>
</dbReference>